<gene>
    <name evidence="1" type="ORF">DIZ79_09420</name>
</gene>
<comment type="caution">
    <text evidence="1">The sequence shown here is derived from an EMBL/GenBank/DDBJ whole genome shotgun (WGS) entry which is preliminary data.</text>
</comment>
<reference evidence="1 2" key="1">
    <citation type="journal article" date="2018" name="ISME J.">
        <title>Endosymbiont genomes yield clues of tubeworm success.</title>
        <authorList>
            <person name="Li Y."/>
            <person name="Liles M.R."/>
            <person name="Halanych K.M."/>
        </authorList>
    </citation>
    <scope>NUCLEOTIDE SEQUENCE [LARGE SCALE GENOMIC DNA]</scope>
    <source>
        <strain evidence="1">A1422</strain>
    </source>
</reference>
<dbReference type="Proteomes" id="UP000255508">
    <property type="component" value="Unassembled WGS sequence"/>
</dbReference>
<dbReference type="AlphaFoldDB" id="A0A370DWU0"/>
<name>A0A370DWU0_9GAMM</name>
<evidence type="ECO:0000313" key="2">
    <source>
        <dbReference type="Proteomes" id="UP000255508"/>
    </source>
</evidence>
<accession>A0A370DWU0</accession>
<evidence type="ECO:0000313" key="1">
    <source>
        <dbReference type="EMBL" id="RDH90326.1"/>
    </source>
</evidence>
<proteinExistence type="predicted"/>
<organism evidence="1 2">
    <name type="scientific">endosymbiont of Lamellibrachia luymesi</name>
    <dbReference type="NCBI Taxonomy" id="2200907"/>
    <lineage>
        <taxon>Bacteria</taxon>
        <taxon>Pseudomonadati</taxon>
        <taxon>Pseudomonadota</taxon>
        <taxon>Gammaproteobacteria</taxon>
        <taxon>sulfur-oxidizing symbionts</taxon>
    </lineage>
</organism>
<sequence length="146" mass="16783">MNETAQENGNLSLDDRLEMTRGVLNMLKNWGLRAEEMMALLDLEGKPRHMVRYLSDQPLPNNPGITKRVEYLVRINDALRTTYPLNPDMGRRWIRQRNTKLHRRSPLAVMIEGGERGLVNVLCHLDCTYAWDMSGSKNTSCRNISG</sequence>
<dbReference type="EMBL" id="QFXD01000170">
    <property type="protein sequence ID" value="RDH90326.1"/>
    <property type="molecule type" value="Genomic_DNA"/>
</dbReference>
<protein>
    <submittedName>
        <fullName evidence="1">DUF2384 domain-containing protein</fullName>
    </submittedName>
</protein>